<evidence type="ECO:0000313" key="2">
    <source>
        <dbReference type="Proteomes" id="UP001347796"/>
    </source>
</evidence>
<dbReference type="EMBL" id="JAZGQO010000015">
    <property type="protein sequence ID" value="KAK6168731.1"/>
    <property type="molecule type" value="Genomic_DNA"/>
</dbReference>
<accession>A0AAN8GDM0</accession>
<reference evidence="1 2" key="1">
    <citation type="submission" date="2024-01" db="EMBL/GenBank/DDBJ databases">
        <title>The genome of the rayed Mediterranean limpet Patella caerulea (Linnaeus, 1758).</title>
        <authorList>
            <person name="Anh-Thu Weber A."/>
            <person name="Halstead-Nussloch G."/>
        </authorList>
    </citation>
    <scope>NUCLEOTIDE SEQUENCE [LARGE SCALE GENOMIC DNA]</scope>
    <source>
        <strain evidence="1">AATW-2023a</strain>
        <tissue evidence="1">Whole specimen</tissue>
    </source>
</reference>
<protein>
    <submittedName>
        <fullName evidence="1">Uncharacterized protein</fullName>
    </submittedName>
</protein>
<name>A0AAN8GDM0_PATCE</name>
<sequence length="135" mass="15741">MYEGWNAVALPNTKNLTVSASNPTIEEGTNSTIIPSENNYVIAIYENLWYWGRVLKVDHNDKDVHVTFMYTTQTKDEDTKFRWPNPPDIIWVDFDDVEMIIDPPDPIGKSHQQFKIDKNTLDRILEKVDKRLSKT</sequence>
<organism evidence="1 2">
    <name type="scientific">Patella caerulea</name>
    <name type="common">Rayed Mediterranean limpet</name>
    <dbReference type="NCBI Taxonomy" id="87958"/>
    <lineage>
        <taxon>Eukaryota</taxon>
        <taxon>Metazoa</taxon>
        <taxon>Spiralia</taxon>
        <taxon>Lophotrochozoa</taxon>
        <taxon>Mollusca</taxon>
        <taxon>Gastropoda</taxon>
        <taxon>Patellogastropoda</taxon>
        <taxon>Patelloidea</taxon>
        <taxon>Patellidae</taxon>
        <taxon>Patella</taxon>
    </lineage>
</organism>
<dbReference type="AlphaFoldDB" id="A0AAN8GDM0"/>
<evidence type="ECO:0000313" key="1">
    <source>
        <dbReference type="EMBL" id="KAK6168731.1"/>
    </source>
</evidence>
<keyword evidence="2" id="KW-1185">Reference proteome</keyword>
<dbReference type="Proteomes" id="UP001347796">
    <property type="component" value="Unassembled WGS sequence"/>
</dbReference>
<comment type="caution">
    <text evidence="1">The sequence shown here is derived from an EMBL/GenBank/DDBJ whole genome shotgun (WGS) entry which is preliminary data.</text>
</comment>
<proteinExistence type="predicted"/>
<gene>
    <name evidence="1" type="ORF">SNE40_019916</name>
</gene>